<evidence type="ECO:0000259" key="11">
    <source>
        <dbReference type="Pfam" id="PF13890"/>
    </source>
</evidence>
<protein>
    <recommendedName>
        <fullName evidence="5">Rab3 GTPase-activating protein catalytic subunit</fullName>
    </recommendedName>
</protein>
<dbReference type="Pfam" id="PF13890">
    <property type="entry name" value="Rab3-GTPase_cat"/>
    <property type="match status" value="1"/>
</dbReference>
<gene>
    <name evidence="13" type="ORF">CLODIP_2_CD09530</name>
</gene>
<feature type="domain" description="Rab3GAP catalytic subunit conserved" evidence="11">
    <location>
        <begin position="596"/>
        <end position="740"/>
    </location>
</feature>
<comment type="caution">
    <text evidence="13">The sequence shown here is derived from an EMBL/GenBank/DDBJ whole genome shotgun (WGS) entry which is preliminary data.</text>
</comment>
<organism evidence="13 14">
    <name type="scientific">Cloeon dipterum</name>
    <dbReference type="NCBI Taxonomy" id="197152"/>
    <lineage>
        <taxon>Eukaryota</taxon>
        <taxon>Metazoa</taxon>
        <taxon>Ecdysozoa</taxon>
        <taxon>Arthropoda</taxon>
        <taxon>Hexapoda</taxon>
        <taxon>Insecta</taxon>
        <taxon>Pterygota</taxon>
        <taxon>Palaeoptera</taxon>
        <taxon>Ephemeroptera</taxon>
        <taxon>Pisciforma</taxon>
        <taxon>Baetidae</taxon>
        <taxon>Cloeon</taxon>
    </lineage>
</organism>
<comment type="similarity">
    <text evidence="4">Belongs to the Rab3-GAP catalytic subunit family.</text>
</comment>
<dbReference type="Proteomes" id="UP000494165">
    <property type="component" value="Unassembled WGS sequence"/>
</dbReference>
<feature type="compositionally biased region" description="Acidic residues" evidence="10">
    <location>
        <begin position="558"/>
        <end position="582"/>
    </location>
</feature>
<dbReference type="InterPro" id="IPR026147">
    <property type="entry name" value="Rab3GAP1_conserved"/>
</dbReference>
<dbReference type="AlphaFoldDB" id="A0A8S1DZN8"/>
<evidence type="ECO:0000256" key="6">
    <source>
        <dbReference type="ARBA" id="ARBA00022468"/>
    </source>
</evidence>
<evidence type="ECO:0000256" key="7">
    <source>
        <dbReference type="ARBA" id="ARBA00022490"/>
    </source>
</evidence>
<dbReference type="GO" id="GO:0005096">
    <property type="term" value="F:GTPase activator activity"/>
    <property type="evidence" value="ECO:0007669"/>
    <property type="project" value="UniProtKB-KW"/>
</dbReference>
<evidence type="ECO:0000256" key="1">
    <source>
        <dbReference type="ARBA" id="ARBA00004222"/>
    </source>
</evidence>
<dbReference type="InterPro" id="IPR045698">
    <property type="entry name" value="Rab3GAP1_C"/>
</dbReference>
<keyword evidence="6" id="KW-0343">GTPase activation</keyword>
<dbReference type="OrthoDB" id="17346at2759"/>
<evidence type="ECO:0000256" key="10">
    <source>
        <dbReference type="SAM" id="MobiDB-lite"/>
    </source>
</evidence>
<proteinExistence type="inferred from homology"/>
<keyword evidence="8" id="KW-0256">Endoplasmic reticulum</keyword>
<evidence type="ECO:0000313" key="13">
    <source>
        <dbReference type="EMBL" id="CAB3385639.1"/>
    </source>
</evidence>
<feature type="compositionally biased region" description="Basic and acidic residues" evidence="10">
    <location>
        <begin position="547"/>
        <end position="557"/>
    </location>
</feature>
<dbReference type="GO" id="GO:0005783">
    <property type="term" value="C:endoplasmic reticulum"/>
    <property type="evidence" value="ECO:0007669"/>
    <property type="project" value="UniProtKB-SubCell"/>
</dbReference>
<keyword evidence="9" id="KW-0333">Golgi apparatus</keyword>
<comment type="subcellular location">
    <subcellularLocation>
        <location evidence="3">Cytoplasm</location>
    </subcellularLocation>
    <subcellularLocation>
        <location evidence="2">Endoplasmic reticulum</location>
    </subcellularLocation>
    <subcellularLocation>
        <location evidence="1">Golgi apparatus</location>
        <location evidence="1">cis-Golgi network</location>
    </subcellularLocation>
</comment>
<accession>A0A8S1DZN8</accession>
<keyword evidence="14" id="KW-1185">Reference proteome</keyword>
<feature type="region of interest" description="Disordered" evidence="10">
    <location>
        <begin position="547"/>
        <end position="600"/>
    </location>
</feature>
<name>A0A8S1DZN8_9INSE</name>
<evidence type="ECO:0000259" key="12">
    <source>
        <dbReference type="Pfam" id="PF19533"/>
    </source>
</evidence>
<dbReference type="PANTHER" id="PTHR21422:SF9">
    <property type="entry name" value="RAB3 GTPASE-ACTIVATING PROTEIN CATALYTIC SUBUNIT"/>
    <property type="match status" value="1"/>
</dbReference>
<evidence type="ECO:0000313" key="14">
    <source>
        <dbReference type="Proteomes" id="UP000494165"/>
    </source>
</evidence>
<dbReference type="Pfam" id="PF19533">
    <property type="entry name" value="Rab3-GAP_cat_C"/>
    <property type="match status" value="1"/>
</dbReference>
<evidence type="ECO:0000256" key="9">
    <source>
        <dbReference type="ARBA" id="ARBA00023034"/>
    </source>
</evidence>
<evidence type="ECO:0000256" key="2">
    <source>
        <dbReference type="ARBA" id="ARBA00004240"/>
    </source>
</evidence>
<evidence type="ECO:0000256" key="8">
    <source>
        <dbReference type="ARBA" id="ARBA00022824"/>
    </source>
</evidence>
<dbReference type="InterPro" id="IPR045700">
    <property type="entry name" value="Rab3GAP1"/>
</dbReference>
<sequence length="958" mass="108601">MDVDDQHGNWHDDFTTASQWEIFIARIEESIYDWKLPQLKISDNVKFRKSSFKVAGKLEFLEHNLQFSDTDFVLRYFYRNLPDPEDGNEATPPPEEKDESRLWGQELIESDILDDDAEKGITGVHSIEQWYGVSRFLLLTPAQSYASIVSESKAKLLLSSAKIAISNSKCPIPIFVQVHQPHQQYFLGTWQGPGMQTNFTMVHLRQAPKHCKYLTGLLDILKGKLAAISQSPAHSMATPIEISARIHFVLKDWPMNEWMQSPPDFELLHGQVGVEHIGKLPFGAEADPLREIHLLAQWRSLPEGVLVDHDGYSDLAPGLASRWTLEAHMADPAPGLLAKSLGRLLNLCVSSATMRQLLGDLVSFSPDNYVSYVDSLNALTEPKVSSWSKLVPSSFKSGSSSSSQGHNSSGPIPHQMLMTILYYLFPDADSNGPANPYPETFEKDEAPKITSFKEKGHVQFKSCPLDSLVWRLAIVTALVADASHGGLRSAAHLWHEVCQEMRYRWDHGITIPGLATGCPDLRSCLLYQKLQMLNYCIERRQERERRARAHKDDHSDSEFQEVADGSSEEEDDEFFECDNEVEQEPRRKKHQHSLWDKPEGRLSKDTSLMLIETNEPLYIPITQEPPPKTEDQRHEDAEILMMLGDDLQGSELRAQIMSPLLLSDMESFKAANPGSCLGDFVRWYSPRDWIEEENKLSPRMLIEGNTWQELWSAAKPVPASRQKRLFDDTKEAEKVLSFFENHKPADALSMLLPALLHAAINRLGEEWLEDLTPLSVFNSLQEKAGRLTMGLTPKHKEYSVRKVTILKKKHRYFVRFFQRFVDLIGAEETKIAQLKSLQEKFADDSFAEKEELLGTFLCDLLQHKQVEVPDGPDGVFGLKIRNMFLQAQKAAHLIPDGGEEKVNHSHAFPAPSEREFLLRVKACVPSPSSTPSPQRLYAVINDHSFRLSGAFSHDTVFF</sequence>
<dbReference type="GO" id="GO:0005794">
    <property type="term" value="C:Golgi apparatus"/>
    <property type="evidence" value="ECO:0007669"/>
    <property type="project" value="UniProtKB-SubCell"/>
</dbReference>
<evidence type="ECO:0000256" key="5">
    <source>
        <dbReference type="ARBA" id="ARBA00015817"/>
    </source>
</evidence>
<keyword evidence="7" id="KW-0963">Cytoplasm</keyword>
<dbReference type="EMBL" id="CADEPI010000425">
    <property type="protein sequence ID" value="CAB3385639.1"/>
    <property type="molecule type" value="Genomic_DNA"/>
</dbReference>
<evidence type="ECO:0000256" key="3">
    <source>
        <dbReference type="ARBA" id="ARBA00004496"/>
    </source>
</evidence>
<dbReference type="PANTHER" id="PTHR21422">
    <property type="entry name" value="RAB3 GTPASE-ACTIVATING PROTEIN CATALYTIC SUBUNIT"/>
    <property type="match status" value="1"/>
</dbReference>
<reference evidence="13 14" key="1">
    <citation type="submission" date="2020-04" db="EMBL/GenBank/DDBJ databases">
        <authorList>
            <person name="Alioto T."/>
            <person name="Alioto T."/>
            <person name="Gomez Garrido J."/>
        </authorList>
    </citation>
    <scope>NUCLEOTIDE SEQUENCE [LARGE SCALE GENOMIC DNA]</scope>
</reference>
<feature type="domain" description="Rab3GAP catalytic subunit C-terminal" evidence="12">
    <location>
        <begin position="824"/>
        <end position="958"/>
    </location>
</feature>
<evidence type="ECO:0000256" key="4">
    <source>
        <dbReference type="ARBA" id="ARBA00008856"/>
    </source>
</evidence>